<dbReference type="AlphaFoldDB" id="A0A8J8B720"/>
<organism evidence="1 2">
    <name type="scientific">Thetidibacter halocola</name>
    <dbReference type="NCBI Taxonomy" id="2827239"/>
    <lineage>
        <taxon>Bacteria</taxon>
        <taxon>Pseudomonadati</taxon>
        <taxon>Pseudomonadota</taxon>
        <taxon>Alphaproteobacteria</taxon>
        <taxon>Rhodobacterales</taxon>
        <taxon>Roseobacteraceae</taxon>
        <taxon>Thetidibacter</taxon>
    </lineage>
</organism>
<proteinExistence type="predicted"/>
<reference evidence="1" key="1">
    <citation type="submission" date="2021-04" db="EMBL/GenBank/DDBJ databases">
        <authorList>
            <person name="Yoon J."/>
        </authorList>
    </citation>
    <scope>NUCLEOTIDE SEQUENCE</scope>
    <source>
        <strain evidence="1">KMU-90</strain>
    </source>
</reference>
<protein>
    <submittedName>
        <fullName evidence="1">PhnD/SsuA/transferrin family substrate-binding protein</fullName>
    </submittedName>
</protein>
<gene>
    <name evidence="1" type="ORF">KB874_03695</name>
</gene>
<dbReference type="Gene3D" id="3.40.190.10">
    <property type="entry name" value="Periplasmic binding protein-like II"/>
    <property type="match status" value="1"/>
</dbReference>
<comment type="caution">
    <text evidence="1">The sequence shown here is derived from an EMBL/GenBank/DDBJ whole genome shotgun (WGS) entry which is preliminary data.</text>
</comment>
<dbReference type="PANTHER" id="PTHR35841:SF1">
    <property type="entry name" value="PHOSPHONATES-BINDING PERIPLASMIC PROTEIN"/>
    <property type="match status" value="1"/>
</dbReference>
<keyword evidence="2" id="KW-1185">Reference proteome</keyword>
<dbReference type="RefSeq" id="WP_212535180.1">
    <property type="nucleotide sequence ID" value="NZ_JAGTUU010000001.1"/>
</dbReference>
<dbReference type="Proteomes" id="UP000681356">
    <property type="component" value="Unassembled WGS sequence"/>
</dbReference>
<evidence type="ECO:0000313" key="2">
    <source>
        <dbReference type="Proteomes" id="UP000681356"/>
    </source>
</evidence>
<dbReference type="SUPFAM" id="SSF53850">
    <property type="entry name" value="Periplasmic binding protein-like II"/>
    <property type="match status" value="1"/>
</dbReference>
<sequence>MIASLPMYDLPPLQQANDRLWQAIRAALCWGPPRLDRFIGVWEAWRSPVLVLSQTCSLPYRTALHGQVALVGSPDFGLPGCAPGQYNSVLVAREDDNRPPAVLLAARVAVNERLSQSGYAALWQAAQAHGARPSEVVLTGAHAASVKAVAEGRADIAAIDAQTWRLLSLYDPGAQCLREIERTQPTPAMPYITALRHDPAELLAAMRQAVDALDAPTRMRLGLRGVVPVQPMDFLALETPPPLSQRG</sequence>
<evidence type="ECO:0000313" key="1">
    <source>
        <dbReference type="EMBL" id="MBS0123229.1"/>
    </source>
</evidence>
<accession>A0A8J8B720</accession>
<name>A0A8J8B720_9RHOB</name>
<dbReference type="EMBL" id="JAGTUU010000001">
    <property type="protein sequence ID" value="MBS0123229.1"/>
    <property type="molecule type" value="Genomic_DNA"/>
</dbReference>
<dbReference type="PANTHER" id="PTHR35841">
    <property type="entry name" value="PHOSPHONATES-BINDING PERIPLASMIC PROTEIN"/>
    <property type="match status" value="1"/>
</dbReference>
<dbReference type="Pfam" id="PF12974">
    <property type="entry name" value="Phosphonate-bd"/>
    <property type="match status" value="1"/>
</dbReference>